<dbReference type="NCBIfam" id="TIGR02669">
    <property type="entry name" value="SpoIID_LytB"/>
    <property type="match status" value="1"/>
</dbReference>
<dbReference type="InterPro" id="IPR013486">
    <property type="entry name" value="SpoIID/LytB"/>
</dbReference>
<dbReference type="Proteomes" id="UP000516013">
    <property type="component" value="Chromosome"/>
</dbReference>
<name>A0A7H0EZ54_9CYAN</name>
<dbReference type="PANTHER" id="PTHR30032">
    <property type="entry name" value="N-ACETYLMURAMOYL-L-ALANINE AMIDASE-RELATED"/>
    <property type="match status" value="1"/>
</dbReference>
<protein>
    <submittedName>
        <fullName evidence="3">SpoIID/LytB domain-containing protein</fullName>
    </submittedName>
</protein>
<dbReference type="KEGG" id="ccur:IAR63_14640"/>
<dbReference type="Pfam" id="PF08486">
    <property type="entry name" value="SpoIID"/>
    <property type="match status" value="1"/>
</dbReference>
<dbReference type="InterPro" id="IPR013693">
    <property type="entry name" value="SpoIID/LytB_N"/>
</dbReference>
<evidence type="ECO:0000313" key="3">
    <source>
        <dbReference type="EMBL" id="QNP29070.1"/>
    </source>
</evidence>
<evidence type="ECO:0000259" key="2">
    <source>
        <dbReference type="Pfam" id="PF08486"/>
    </source>
</evidence>
<dbReference type="PANTHER" id="PTHR30032:SF4">
    <property type="entry name" value="AMIDASE ENHANCER"/>
    <property type="match status" value="1"/>
</dbReference>
<dbReference type="GO" id="GO:0030288">
    <property type="term" value="C:outer membrane-bounded periplasmic space"/>
    <property type="evidence" value="ECO:0007669"/>
    <property type="project" value="TreeGrafter"/>
</dbReference>
<organism evidence="3 4">
    <name type="scientific">Cylindrospermopsis curvispora GIHE-G1</name>
    <dbReference type="NCBI Taxonomy" id="2666332"/>
    <lineage>
        <taxon>Bacteria</taxon>
        <taxon>Bacillati</taxon>
        <taxon>Cyanobacteriota</taxon>
        <taxon>Cyanophyceae</taxon>
        <taxon>Nostocales</taxon>
        <taxon>Aphanizomenonaceae</taxon>
        <taxon>Cylindrospermopsis</taxon>
    </lineage>
</organism>
<keyword evidence="1" id="KW-0732">Signal</keyword>
<gene>
    <name evidence="3" type="ORF">IAR63_14640</name>
</gene>
<dbReference type="InterPro" id="IPR051922">
    <property type="entry name" value="Bact_Sporulation_Assoc"/>
</dbReference>
<proteinExistence type="predicted"/>
<dbReference type="GO" id="GO:0030435">
    <property type="term" value="P:sporulation resulting in formation of a cellular spore"/>
    <property type="evidence" value="ECO:0007669"/>
    <property type="project" value="InterPro"/>
</dbReference>
<dbReference type="AlphaFoldDB" id="A0A7H0EZ54"/>
<keyword evidence="4" id="KW-1185">Reference proteome</keyword>
<dbReference type="EMBL" id="CP060822">
    <property type="protein sequence ID" value="QNP29070.1"/>
    <property type="molecule type" value="Genomic_DNA"/>
</dbReference>
<evidence type="ECO:0000256" key="1">
    <source>
        <dbReference type="SAM" id="SignalP"/>
    </source>
</evidence>
<feature type="chain" id="PRO_5028867064" evidence="1">
    <location>
        <begin position="25"/>
        <end position="525"/>
    </location>
</feature>
<accession>A0A7H0EZ54</accession>
<dbReference type="RefSeq" id="WP_187705776.1">
    <property type="nucleotide sequence ID" value="NZ_CP060822.1"/>
</dbReference>
<feature type="domain" description="Sporulation stage II protein D amidase enhancer LytB N-terminal" evidence="2">
    <location>
        <begin position="224"/>
        <end position="313"/>
    </location>
</feature>
<sequence length="525" mass="59260">MRIFFWRSACNILVTLSLLGLTGASDPISSQDRELKIGIVQRFASVKTDKLNLKATSGDDLTLKWQTNDGQKTVISTANTVELIPIMETLRQPQVWEVLVLGDYRTFETAEDSAKKWRSQGLEVEIAQPERWQVWAKRDVYSTPLLRRLLLNSIHTSGDKLPYLNTQVIKQVARVTWEVNGRQYTSSYLEITSRKGKIWVNNNRKPGGKKLFPGNLYLQPNAYGSYSLVNLVGLETYLRGVIPYEIGTKAPEAALEAQAIIARTYALRNIHRFAVDNYQLCADTHCQVYDGLNGASKKTDQAIASTRGKVLTYKNELVDALYSSTTGGVTAYFSDVWNGEDRPYLRPVVDGPKDIWNLSQKSLADEENFRQFISLEQGFNESKWDVFRWRRETSLEDITKDLQKFLKAKNSQYANFKNIEAMSITKRSPSGRILALAVKTDIGIFDLHKDEVRSAFAAPVSTLFYLQPINKGKSQVWGYAFIGGGLGHGVGLSQTGSQNLAQLGWSSDKILTFYYPGTKIEIFRR</sequence>
<feature type="signal peptide" evidence="1">
    <location>
        <begin position="1"/>
        <end position="24"/>
    </location>
</feature>
<reference evidence="3 4" key="1">
    <citation type="submission" date="2020-08" db="EMBL/GenBank/DDBJ databases">
        <title>Complete genome sequence of Raphidiopsis curvispora isolated from drinking water reservoir in South Korea.</title>
        <authorList>
            <person name="Jeong J."/>
        </authorList>
    </citation>
    <scope>NUCLEOTIDE SEQUENCE [LARGE SCALE GENOMIC DNA]</scope>
    <source>
        <strain evidence="3 4">GIHE-G1</strain>
    </source>
</reference>
<evidence type="ECO:0000313" key="4">
    <source>
        <dbReference type="Proteomes" id="UP000516013"/>
    </source>
</evidence>